<protein>
    <submittedName>
        <fullName evidence="2">Uncharacterized protein</fullName>
    </submittedName>
</protein>
<evidence type="ECO:0000256" key="1">
    <source>
        <dbReference type="SAM" id="MobiDB-lite"/>
    </source>
</evidence>
<reference evidence="2 3" key="1">
    <citation type="submission" date="2018-11" db="EMBL/GenBank/DDBJ databases">
        <authorList>
            <person name="Lopez-Roques C."/>
            <person name="Donnadieu C."/>
            <person name="Bouchez O."/>
            <person name="Klopp C."/>
            <person name="Cabau C."/>
            <person name="Zahm M."/>
        </authorList>
    </citation>
    <scope>NUCLEOTIDE SEQUENCE [LARGE SCALE GENOMIC DNA]</scope>
    <source>
        <strain evidence="2">RS831</strain>
        <tissue evidence="2">Whole body</tissue>
    </source>
</reference>
<dbReference type="Proteomes" id="UP000283210">
    <property type="component" value="Unassembled WGS sequence"/>
</dbReference>
<accession>A0A437BYK0</accession>
<evidence type="ECO:0000313" key="2">
    <source>
        <dbReference type="EMBL" id="RVE55537.1"/>
    </source>
</evidence>
<feature type="region of interest" description="Disordered" evidence="1">
    <location>
        <begin position="1"/>
        <end position="165"/>
    </location>
</feature>
<name>A0A437BYK0_ORYJA</name>
<proteinExistence type="predicted"/>
<gene>
    <name evidence="2" type="ORF">OJAV_G00235280</name>
</gene>
<dbReference type="AlphaFoldDB" id="A0A437BYK0"/>
<feature type="compositionally biased region" description="Low complexity" evidence="1">
    <location>
        <begin position="120"/>
        <end position="134"/>
    </location>
</feature>
<evidence type="ECO:0000313" key="3">
    <source>
        <dbReference type="Proteomes" id="UP000283210"/>
    </source>
</evidence>
<organism evidence="2 3">
    <name type="scientific">Oryzias javanicus</name>
    <name type="common">Javanese ricefish</name>
    <name type="synonym">Aplocheilus javanicus</name>
    <dbReference type="NCBI Taxonomy" id="123683"/>
    <lineage>
        <taxon>Eukaryota</taxon>
        <taxon>Metazoa</taxon>
        <taxon>Chordata</taxon>
        <taxon>Craniata</taxon>
        <taxon>Vertebrata</taxon>
        <taxon>Euteleostomi</taxon>
        <taxon>Actinopterygii</taxon>
        <taxon>Neopterygii</taxon>
        <taxon>Teleostei</taxon>
        <taxon>Neoteleostei</taxon>
        <taxon>Acanthomorphata</taxon>
        <taxon>Ovalentaria</taxon>
        <taxon>Atherinomorphae</taxon>
        <taxon>Beloniformes</taxon>
        <taxon>Adrianichthyidae</taxon>
        <taxon>Oryziinae</taxon>
        <taxon>Oryzias</taxon>
    </lineage>
</organism>
<keyword evidence="3" id="KW-1185">Reference proteome</keyword>
<feature type="compositionally biased region" description="Low complexity" evidence="1">
    <location>
        <begin position="12"/>
        <end position="30"/>
    </location>
</feature>
<feature type="compositionally biased region" description="Polar residues" evidence="1">
    <location>
        <begin position="61"/>
        <end position="73"/>
    </location>
</feature>
<dbReference type="EMBL" id="ML136668">
    <property type="protein sequence ID" value="RVE55537.1"/>
    <property type="molecule type" value="Genomic_DNA"/>
</dbReference>
<sequence length="165" mass="17625">MRGTCPAPGYRSGSDSLQSKLLSSKTTTMSHLKKESPRCVADSSETATHQEHEEACGEETGPSTEPEQGNERASGTDKEVGVTNTRPSARRRTSARPCPRTDPGQETSAGRAEEKAGLLTPTSSSAPRSISSRATFSETDVPEDYAGRKRTTQPKKPAAKTPFQS</sequence>
<reference evidence="2 3" key="2">
    <citation type="submission" date="2019-01" db="EMBL/GenBank/DDBJ databases">
        <title>A chromosome length genome reference of the Java medaka (oryzias javanicus).</title>
        <authorList>
            <person name="Herpin A."/>
            <person name="Takehana Y."/>
            <person name="Naruse K."/>
            <person name="Ansai S."/>
            <person name="Kawaguchi M."/>
        </authorList>
    </citation>
    <scope>NUCLEOTIDE SEQUENCE [LARGE SCALE GENOMIC DNA]</scope>
    <source>
        <strain evidence="2">RS831</strain>
        <tissue evidence="2">Whole body</tissue>
    </source>
</reference>